<keyword evidence="8" id="KW-1185">Reference proteome</keyword>
<feature type="domain" description="Histidine kinase" evidence="6">
    <location>
        <begin position="8"/>
        <end position="200"/>
    </location>
</feature>
<dbReference type="InterPro" id="IPR050428">
    <property type="entry name" value="TCS_sensor_his_kinase"/>
</dbReference>
<dbReference type="Gene3D" id="3.30.565.10">
    <property type="entry name" value="Histidine kinase-like ATPase, C-terminal domain"/>
    <property type="match status" value="1"/>
</dbReference>
<dbReference type="InterPro" id="IPR003661">
    <property type="entry name" value="HisK_dim/P_dom"/>
</dbReference>
<keyword evidence="5" id="KW-0418">Kinase</keyword>
<keyword evidence="4" id="KW-0808">Transferase</keyword>
<comment type="caution">
    <text evidence="7">The sequence shown here is derived from an EMBL/GenBank/DDBJ whole genome shotgun (WGS) entry which is preliminary data.</text>
</comment>
<dbReference type="Gene3D" id="1.10.287.130">
    <property type="match status" value="1"/>
</dbReference>
<gene>
    <name evidence="7" type="ORF">GCM10023333_35100</name>
</gene>
<dbReference type="InterPro" id="IPR036097">
    <property type="entry name" value="HisK_dim/P_sf"/>
</dbReference>
<sequence length="205" mass="23036">MEQEFLQFASHELRSPLAVIRSNTELLKRLQGEHADHPGRVLGRIDEASEEMIRLVETLLWLSRDEAEPQPAEPVDLACIITNLVSELQPQRANKAVSLSQQTEPGQWPLPQNPCRIALANLIANAFQHASGGEIRIVQTGPRVVISNDTSQCHAGERDNIGFGLGLKLVERLAQQYQWTLTTEQHPGRYQITLRFAAEPEHDNR</sequence>
<keyword evidence="3" id="KW-0597">Phosphoprotein</keyword>
<evidence type="ECO:0000256" key="2">
    <source>
        <dbReference type="ARBA" id="ARBA00012438"/>
    </source>
</evidence>
<evidence type="ECO:0000256" key="1">
    <source>
        <dbReference type="ARBA" id="ARBA00000085"/>
    </source>
</evidence>
<dbReference type="InterPro" id="IPR005467">
    <property type="entry name" value="His_kinase_dom"/>
</dbReference>
<reference evidence="8" key="1">
    <citation type="journal article" date="2019" name="Int. J. Syst. Evol. Microbiol.">
        <title>The Global Catalogue of Microorganisms (GCM) 10K type strain sequencing project: providing services to taxonomists for standard genome sequencing and annotation.</title>
        <authorList>
            <consortium name="The Broad Institute Genomics Platform"/>
            <consortium name="The Broad Institute Genome Sequencing Center for Infectious Disease"/>
            <person name="Wu L."/>
            <person name="Ma J."/>
        </authorList>
    </citation>
    <scope>NUCLEOTIDE SEQUENCE [LARGE SCALE GENOMIC DNA]</scope>
    <source>
        <strain evidence="8">JCM 18401</strain>
    </source>
</reference>
<dbReference type="Pfam" id="PF00512">
    <property type="entry name" value="HisKA"/>
    <property type="match status" value="1"/>
</dbReference>
<evidence type="ECO:0000256" key="4">
    <source>
        <dbReference type="ARBA" id="ARBA00022679"/>
    </source>
</evidence>
<dbReference type="Proteomes" id="UP001499988">
    <property type="component" value="Unassembled WGS sequence"/>
</dbReference>
<evidence type="ECO:0000256" key="5">
    <source>
        <dbReference type="ARBA" id="ARBA00022777"/>
    </source>
</evidence>
<comment type="catalytic activity">
    <reaction evidence="1">
        <text>ATP + protein L-histidine = ADP + protein N-phospho-L-histidine.</text>
        <dbReference type="EC" id="2.7.13.3"/>
    </reaction>
</comment>
<dbReference type="SMART" id="SM00388">
    <property type="entry name" value="HisKA"/>
    <property type="match status" value="1"/>
</dbReference>
<dbReference type="SUPFAM" id="SSF55874">
    <property type="entry name" value="ATPase domain of HSP90 chaperone/DNA topoisomerase II/histidine kinase"/>
    <property type="match status" value="1"/>
</dbReference>
<dbReference type="InterPro" id="IPR036890">
    <property type="entry name" value="HATPase_C_sf"/>
</dbReference>
<dbReference type="EMBL" id="BAABJZ010000100">
    <property type="protein sequence ID" value="GAA4898648.1"/>
    <property type="molecule type" value="Genomic_DNA"/>
</dbReference>
<evidence type="ECO:0000313" key="7">
    <source>
        <dbReference type="EMBL" id="GAA4898648.1"/>
    </source>
</evidence>
<dbReference type="RefSeq" id="WP_345336771.1">
    <property type="nucleotide sequence ID" value="NZ_BAABJZ010000100.1"/>
</dbReference>
<dbReference type="CDD" id="cd00082">
    <property type="entry name" value="HisKA"/>
    <property type="match status" value="1"/>
</dbReference>
<dbReference type="SUPFAM" id="SSF47384">
    <property type="entry name" value="Homodimeric domain of signal transducing histidine kinase"/>
    <property type="match status" value="1"/>
</dbReference>
<dbReference type="PANTHER" id="PTHR45436:SF5">
    <property type="entry name" value="SENSOR HISTIDINE KINASE TRCS"/>
    <property type="match status" value="1"/>
</dbReference>
<evidence type="ECO:0000256" key="3">
    <source>
        <dbReference type="ARBA" id="ARBA00022553"/>
    </source>
</evidence>
<evidence type="ECO:0000313" key="8">
    <source>
        <dbReference type="Proteomes" id="UP001499988"/>
    </source>
</evidence>
<dbReference type="PANTHER" id="PTHR45436">
    <property type="entry name" value="SENSOR HISTIDINE KINASE YKOH"/>
    <property type="match status" value="1"/>
</dbReference>
<evidence type="ECO:0000259" key="6">
    <source>
        <dbReference type="PROSITE" id="PS50109"/>
    </source>
</evidence>
<name>A0ABP9FDN7_9GAMM</name>
<dbReference type="EC" id="2.7.13.3" evidence="2"/>
<protein>
    <recommendedName>
        <fullName evidence="2">histidine kinase</fullName>
        <ecNumber evidence="2">2.7.13.3</ecNumber>
    </recommendedName>
</protein>
<organism evidence="7 8">
    <name type="scientific">Ferrimonas pelagia</name>
    <dbReference type="NCBI Taxonomy" id="1177826"/>
    <lineage>
        <taxon>Bacteria</taxon>
        <taxon>Pseudomonadati</taxon>
        <taxon>Pseudomonadota</taxon>
        <taxon>Gammaproteobacteria</taxon>
        <taxon>Alteromonadales</taxon>
        <taxon>Ferrimonadaceae</taxon>
        <taxon>Ferrimonas</taxon>
    </lineage>
</organism>
<proteinExistence type="predicted"/>
<accession>A0ABP9FDN7</accession>
<dbReference type="PROSITE" id="PS50109">
    <property type="entry name" value="HIS_KIN"/>
    <property type="match status" value="1"/>
</dbReference>